<dbReference type="PROSITE" id="PS00198">
    <property type="entry name" value="4FE4S_FER_1"/>
    <property type="match status" value="1"/>
</dbReference>
<evidence type="ECO:0000256" key="3">
    <source>
        <dbReference type="ARBA" id="ARBA00023014"/>
    </source>
</evidence>
<evidence type="ECO:0000313" key="4">
    <source>
        <dbReference type="EMBL" id="AOJ09928.1"/>
    </source>
</evidence>
<proteinExistence type="predicted"/>
<gene>
    <name evidence="4" type="ORF">WS71_21915</name>
</gene>
<evidence type="ECO:0000313" key="5">
    <source>
        <dbReference type="Proteomes" id="UP000067711"/>
    </source>
</evidence>
<name>A0A1B4G212_9BURK</name>
<reference evidence="4 5" key="1">
    <citation type="submission" date="2015-12" db="EMBL/GenBank/DDBJ databases">
        <title>Diversity of Burkholderia near neighbor genomes.</title>
        <authorList>
            <person name="Sahl J."/>
            <person name="Wagner D."/>
            <person name="Keim P."/>
        </authorList>
    </citation>
    <scope>NUCLEOTIDE SEQUENCE [LARGE SCALE GENOMIC DNA]</scope>
    <source>
        <strain evidence="4 5">BDU8</strain>
    </source>
</reference>
<evidence type="ECO:0008006" key="6">
    <source>
        <dbReference type="Google" id="ProtNLM"/>
    </source>
</evidence>
<protein>
    <recommendedName>
        <fullName evidence="6">4Fe-4S ferredoxin-type domain-containing protein</fullName>
    </recommendedName>
</protein>
<keyword evidence="3" id="KW-0411">Iron-sulfur</keyword>
<evidence type="ECO:0000256" key="1">
    <source>
        <dbReference type="ARBA" id="ARBA00022723"/>
    </source>
</evidence>
<evidence type="ECO:0000256" key="2">
    <source>
        <dbReference type="ARBA" id="ARBA00023004"/>
    </source>
</evidence>
<keyword evidence="2" id="KW-0408">Iron</keyword>
<dbReference type="GO" id="GO:0051536">
    <property type="term" value="F:iron-sulfur cluster binding"/>
    <property type="evidence" value="ECO:0007669"/>
    <property type="project" value="UniProtKB-KW"/>
</dbReference>
<dbReference type="Proteomes" id="UP000067711">
    <property type="component" value="Chromosome 1"/>
</dbReference>
<dbReference type="SUPFAM" id="SSF54862">
    <property type="entry name" value="4Fe-4S ferredoxins"/>
    <property type="match status" value="1"/>
</dbReference>
<dbReference type="EMBL" id="CP013389">
    <property type="protein sequence ID" value="AOJ09928.1"/>
    <property type="molecule type" value="Genomic_DNA"/>
</dbReference>
<keyword evidence="1" id="KW-0479">Metal-binding</keyword>
<accession>A0A1B4G212</accession>
<dbReference type="AlphaFoldDB" id="A0A1B4G212"/>
<sequence>MFDTTGNAITDRNGSASAANAIAATRSASLALPGRLRLIKLRRKPECTTCHACAVGCGSQAIDAAGRIDPMECLLCLDCMVMYYDEHSCPPLSKERKRREKAGLPLSPVGKDGRYVPIERI</sequence>
<organism evidence="4 5">
    <name type="scientific">Burkholderia mayonis</name>
    <dbReference type="NCBI Taxonomy" id="1385591"/>
    <lineage>
        <taxon>Bacteria</taxon>
        <taxon>Pseudomonadati</taxon>
        <taxon>Pseudomonadota</taxon>
        <taxon>Betaproteobacteria</taxon>
        <taxon>Burkholderiales</taxon>
        <taxon>Burkholderiaceae</taxon>
        <taxon>Burkholderia</taxon>
        <taxon>pseudomallei group</taxon>
    </lineage>
</organism>
<dbReference type="InterPro" id="IPR017900">
    <property type="entry name" value="4Fe4S_Fe_S_CS"/>
</dbReference>
<dbReference type="GO" id="GO:0046872">
    <property type="term" value="F:metal ion binding"/>
    <property type="evidence" value="ECO:0007669"/>
    <property type="project" value="UniProtKB-KW"/>
</dbReference>